<accession>A0A8S4N4X9</accession>
<name>A0A8S4N4X9_OWEFU</name>
<keyword evidence="4" id="KW-1185">Reference proteome</keyword>
<organism evidence="3 4">
    <name type="scientific">Owenia fusiformis</name>
    <name type="common">Polychaete worm</name>
    <dbReference type="NCBI Taxonomy" id="6347"/>
    <lineage>
        <taxon>Eukaryota</taxon>
        <taxon>Metazoa</taxon>
        <taxon>Spiralia</taxon>
        <taxon>Lophotrochozoa</taxon>
        <taxon>Annelida</taxon>
        <taxon>Polychaeta</taxon>
        <taxon>Sedentaria</taxon>
        <taxon>Canalipalpata</taxon>
        <taxon>Sabellida</taxon>
        <taxon>Oweniida</taxon>
        <taxon>Oweniidae</taxon>
        <taxon>Owenia</taxon>
    </lineage>
</organism>
<dbReference type="Proteomes" id="UP000749559">
    <property type="component" value="Unassembled WGS sequence"/>
</dbReference>
<dbReference type="Pfam" id="PF22795">
    <property type="entry name" value="DUF4796_N"/>
    <property type="match status" value="1"/>
</dbReference>
<evidence type="ECO:0000313" key="4">
    <source>
        <dbReference type="Proteomes" id="UP000749559"/>
    </source>
</evidence>
<dbReference type="PANTHER" id="PTHR33963:SF2">
    <property type="entry name" value="MKRN2 OPPOSITE STRAND PROTEIN"/>
    <property type="match status" value="1"/>
</dbReference>
<feature type="non-terminal residue" evidence="3">
    <location>
        <position position="99"/>
    </location>
</feature>
<feature type="domain" description="MKRN2 opposite strand protein-like N-terminal" evidence="2">
    <location>
        <begin position="7"/>
        <end position="34"/>
    </location>
</feature>
<dbReference type="OrthoDB" id="10065749at2759"/>
<gene>
    <name evidence="3" type="ORF">OFUS_LOCUS3137</name>
</gene>
<evidence type="ECO:0000259" key="2">
    <source>
        <dbReference type="Pfam" id="PF22795"/>
    </source>
</evidence>
<evidence type="ECO:0000313" key="3">
    <source>
        <dbReference type="EMBL" id="CAH1775894.1"/>
    </source>
</evidence>
<feature type="domain" description="MKRN2 opposite strand protein-like C-terminal" evidence="1">
    <location>
        <begin position="44"/>
        <end position="99"/>
    </location>
</feature>
<dbReference type="Pfam" id="PF16044">
    <property type="entry name" value="DUF4796_C"/>
    <property type="match status" value="1"/>
</dbReference>
<reference evidence="3" key="1">
    <citation type="submission" date="2022-03" db="EMBL/GenBank/DDBJ databases">
        <authorList>
            <person name="Martin C."/>
        </authorList>
    </citation>
    <scope>NUCLEOTIDE SEQUENCE</scope>
</reference>
<proteinExistence type="predicted"/>
<protein>
    <submittedName>
        <fullName evidence="3">Uncharacterized protein</fullName>
    </submittedName>
</protein>
<dbReference type="PANTHER" id="PTHR33963">
    <property type="entry name" value="MKRN2 OPPOSITE STRAND PROTEIN"/>
    <property type="match status" value="1"/>
</dbReference>
<sequence>METKERKILCFQHCERTNILCFDLPEVCNICGENIEDTGLRIPPYRIKSPFSTAADNGCSIVIKPTVGTFLNDYTKSANLHIGITTSTGAVYDFDENGL</sequence>
<comment type="caution">
    <text evidence="3">The sequence shown here is derived from an EMBL/GenBank/DDBJ whole genome shotgun (WGS) entry which is preliminary data.</text>
</comment>
<dbReference type="AlphaFoldDB" id="A0A8S4N4X9"/>
<evidence type="ECO:0000259" key="1">
    <source>
        <dbReference type="Pfam" id="PF16044"/>
    </source>
</evidence>
<dbReference type="InterPro" id="IPR053921">
    <property type="entry name" value="MKRN2OS-like_C"/>
</dbReference>
<dbReference type="InterPro" id="IPR032016">
    <property type="entry name" value="MKRN2OS-like"/>
</dbReference>
<dbReference type="InterPro" id="IPR053922">
    <property type="entry name" value="MKRN2OS-like_N"/>
</dbReference>
<dbReference type="EMBL" id="CAIIXF020000001">
    <property type="protein sequence ID" value="CAH1775894.1"/>
    <property type="molecule type" value="Genomic_DNA"/>
</dbReference>